<sequence>MKRICSIIVLLLSFVSLYSQTTKLTVNVMGVKNNKGNIVVGVCENEKQLLGKQKPKYYKAVPSKKGNVQISLEVPNGTYAIVACHDENKNNEFDTNFLGIPKEDYGFSSNDGFIPKFEKAKIVLSGSAKTVNIQLKTFKN</sequence>
<evidence type="ECO:0000256" key="1">
    <source>
        <dbReference type="SAM" id="SignalP"/>
    </source>
</evidence>
<dbReference type="Pfam" id="PF09912">
    <property type="entry name" value="DUF2141"/>
    <property type="match status" value="1"/>
</dbReference>
<dbReference type="AlphaFoldDB" id="A0A9D1RHC6"/>
<organism evidence="2 3">
    <name type="scientific">Candidatus Onthomorpha intestinigallinarum</name>
    <dbReference type="NCBI Taxonomy" id="2840880"/>
    <lineage>
        <taxon>Bacteria</taxon>
        <taxon>Pseudomonadati</taxon>
        <taxon>Bacteroidota</taxon>
        <taxon>Bacteroidia</taxon>
        <taxon>Bacteroidales</taxon>
        <taxon>Candidatus Onthomorpha</taxon>
    </lineage>
</organism>
<accession>A0A9D1RHC6</accession>
<dbReference type="InterPro" id="IPR018673">
    <property type="entry name" value="DUF2141"/>
</dbReference>
<keyword evidence="1" id="KW-0732">Signal</keyword>
<proteinExistence type="predicted"/>
<feature type="signal peptide" evidence="1">
    <location>
        <begin position="1"/>
        <end position="21"/>
    </location>
</feature>
<name>A0A9D1RHC6_9BACT</name>
<evidence type="ECO:0000313" key="2">
    <source>
        <dbReference type="EMBL" id="HIW86647.1"/>
    </source>
</evidence>
<feature type="chain" id="PRO_5038364064" evidence="1">
    <location>
        <begin position="22"/>
        <end position="140"/>
    </location>
</feature>
<comment type="caution">
    <text evidence="2">The sequence shown here is derived from an EMBL/GenBank/DDBJ whole genome shotgun (WGS) entry which is preliminary data.</text>
</comment>
<dbReference type="EMBL" id="DXGG01000001">
    <property type="protein sequence ID" value="HIW86647.1"/>
    <property type="molecule type" value="Genomic_DNA"/>
</dbReference>
<reference evidence="2" key="2">
    <citation type="submission" date="2021-04" db="EMBL/GenBank/DDBJ databases">
        <authorList>
            <person name="Gilroy R."/>
        </authorList>
    </citation>
    <scope>NUCLEOTIDE SEQUENCE</scope>
    <source>
        <strain evidence="2">Gambia16-930</strain>
    </source>
</reference>
<evidence type="ECO:0000313" key="3">
    <source>
        <dbReference type="Proteomes" id="UP000824267"/>
    </source>
</evidence>
<dbReference type="Proteomes" id="UP000824267">
    <property type="component" value="Unassembled WGS sequence"/>
</dbReference>
<reference evidence="2" key="1">
    <citation type="journal article" date="2021" name="PeerJ">
        <title>Extensive microbial diversity within the chicken gut microbiome revealed by metagenomics and culture.</title>
        <authorList>
            <person name="Gilroy R."/>
            <person name="Ravi A."/>
            <person name="Getino M."/>
            <person name="Pursley I."/>
            <person name="Horton D.L."/>
            <person name="Alikhan N.F."/>
            <person name="Baker D."/>
            <person name="Gharbi K."/>
            <person name="Hall N."/>
            <person name="Watson M."/>
            <person name="Adriaenssens E.M."/>
            <person name="Foster-Nyarko E."/>
            <person name="Jarju S."/>
            <person name="Secka A."/>
            <person name="Antonio M."/>
            <person name="Oren A."/>
            <person name="Chaudhuri R.R."/>
            <person name="La Ragione R."/>
            <person name="Hildebrand F."/>
            <person name="Pallen M.J."/>
        </authorList>
    </citation>
    <scope>NUCLEOTIDE SEQUENCE</scope>
    <source>
        <strain evidence="2">Gambia16-930</strain>
    </source>
</reference>
<gene>
    <name evidence="2" type="ORF">IAC47_00010</name>
</gene>
<protein>
    <submittedName>
        <fullName evidence="2">DUF2141 domain-containing protein</fullName>
    </submittedName>
</protein>